<evidence type="ECO:0000313" key="2">
    <source>
        <dbReference type="EMBL" id="CAF1670875.1"/>
    </source>
</evidence>
<feature type="non-terminal residue" evidence="2">
    <location>
        <position position="1"/>
    </location>
</feature>
<proteinExistence type="predicted"/>
<gene>
    <name evidence="2" type="ORF">XAT740_LOCUS58662</name>
</gene>
<dbReference type="EMBL" id="CAJNOR010012996">
    <property type="protein sequence ID" value="CAF1670875.1"/>
    <property type="molecule type" value="Genomic_DNA"/>
</dbReference>
<evidence type="ECO:0000256" key="1">
    <source>
        <dbReference type="SAM" id="MobiDB-lite"/>
    </source>
</evidence>
<protein>
    <submittedName>
        <fullName evidence="2">Uncharacterized protein</fullName>
    </submittedName>
</protein>
<name>A0A816G9A9_ADIRI</name>
<sequence>NRIDDSNDIDLIEEWWEDDNPELIGTNQTQTNLDSQTTTTVDDSGNSSLSTSMHLKESTLDDDENNQSINDSVNQPSDASITDSNIIESLDKLQQQLKFEEAVEKQLTSEFLASNKEEIEQHDAVTSDDNDDEDIVVTAGIKLDQYQLDQVTDDDIDNHMDELEDDLNEKLIIEEKLSKAIVVE</sequence>
<keyword evidence="3" id="KW-1185">Reference proteome</keyword>
<comment type="caution">
    <text evidence="2">The sequence shown here is derived from an EMBL/GenBank/DDBJ whole genome shotgun (WGS) entry which is preliminary data.</text>
</comment>
<feature type="compositionally biased region" description="Polar residues" evidence="1">
    <location>
        <begin position="66"/>
        <end position="80"/>
    </location>
</feature>
<feature type="region of interest" description="Disordered" evidence="1">
    <location>
        <begin position="58"/>
        <end position="80"/>
    </location>
</feature>
<organism evidence="2 3">
    <name type="scientific">Adineta ricciae</name>
    <name type="common">Rotifer</name>
    <dbReference type="NCBI Taxonomy" id="249248"/>
    <lineage>
        <taxon>Eukaryota</taxon>
        <taxon>Metazoa</taxon>
        <taxon>Spiralia</taxon>
        <taxon>Gnathifera</taxon>
        <taxon>Rotifera</taxon>
        <taxon>Eurotatoria</taxon>
        <taxon>Bdelloidea</taxon>
        <taxon>Adinetida</taxon>
        <taxon>Adinetidae</taxon>
        <taxon>Adineta</taxon>
    </lineage>
</organism>
<reference evidence="2" key="1">
    <citation type="submission" date="2021-02" db="EMBL/GenBank/DDBJ databases">
        <authorList>
            <person name="Nowell W R."/>
        </authorList>
    </citation>
    <scope>NUCLEOTIDE SEQUENCE</scope>
</reference>
<dbReference type="Proteomes" id="UP000663828">
    <property type="component" value="Unassembled WGS sequence"/>
</dbReference>
<evidence type="ECO:0000313" key="3">
    <source>
        <dbReference type="Proteomes" id="UP000663828"/>
    </source>
</evidence>
<dbReference type="AlphaFoldDB" id="A0A816G9A9"/>
<accession>A0A816G9A9</accession>